<dbReference type="Proteomes" id="UP000477739">
    <property type="component" value="Unassembled WGS sequence"/>
</dbReference>
<dbReference type="RefSeq" id="WP_155110182.1">
    <property type="nucleotide sequence ID" value="NZ_WMJZ01000060.1"/>
</dbReference>
<evidence type="ECO:0000313" key="2">
    <source>
        <dbReference type="EMBL" id="MTH48796.1"/>
    </source>
</evidence>
<dbReference type="EMBL" id="WMJZ01000060">
    <property type="protein sequence ID" value="MTH48796.1"/>
    <property type="molecule type" value="Genomic_DNA"/>
</dbReference>
<sequence>MKHWLAVASAAHVALGYAGNFMQVCHGKKGPLSKINPADGIVYYSPSKVFGKKDGLMSLTAIGYVAQGEPYPFDMGGGFVPFRRDVVWLSDRVCPIAPLLDRLEFTANKKSWG</sequence>
<dbReference type="NCBIfam" id="NF002616">
    <property type="entry name" value="PRK02268.1-2"/>
    <property type="match status" value="1"/>
</dbReference>
<keyword evidence="3" id="KW-1185">Reference proteome</keyword>
<dbReference type="AlphaFoldDB" id="A0A6L6ITT4"/>
<reference evidence="2 3" key="1">
    <citation type="submission" date="2019-11" db="EMBL/GenBank/DDBJ databases">
        <title>Escherichia alba sp. nov. isolated from the gut of plastic-eating superworms Zophobas atratus.</title>
        <authorList>
            <person name="Yang Y."/>
        </authorList>
    </citation>
    <scope>NUCLEOTIDE SEQUENCE [LARGE SCALE GENOMIC DNA]</scope>
    <source>
        <strain evidence="3">BIT-B35</strain>
    </source>
</reference>
<protein>
    <submittedName>
        <fullName evidence="2">EVE domain-containing protein</fullName>
    </submittedName>
</protein>
<gene>
    <name evidence="2" type="ORF">GJV78_21670</name>
</gene>
<name>A0A6L6ITT4_9ENTR</name>
<dbReference type="InterPro" id="IPR015947">
    <property type="entry name" value="PUA-like_sf"/>
</dbReference>
<accession>A0A6L6ITT4</accession>
<dbReference type="SUPFAM" id="SSF88697">
    <property type="entry name" value="PUA domain-like"/>
    <property type="match status" value="1"/>
</dbReference>
<dbReference type="OrthoDB" id="9793567at2"/>
<dbReference type="Gene3D" id="3.10.590.10">
    <property type="entry name" value="ph1033 like domains"/>
    <property type="match status" value="1"/>
</dbReference>
<organism evidence="2 3">
    <name type="scientific">Intestinirhabdus alba</name>
    <dbReference type="NCBI Taxonomy" id="2899544"/>
    <lineage>
        <taxon>Bacteria</taxon>
        <taxon>Pseudomonadati</taxon>
        <taxon>Pseudomonadota</taxon>
        <taxon>Gammaproteobacteria</taxon>
        <taxon>Enterobacterales</taxon>
        <taxon>Enterobacteriaceae</taxon>
        <taxon>Intestinirhabdus</taxon>
    </lineage>
</organism>
<proteinExistence type="predicted"/>
<feature type="domain" description="EVE" evidence="1">
    <location>
        <begin position="3"/>
        <end position="110"/>
    </location>
</feature>
<dbReference type="CDD" id="cd21132">
    <property type="entry name" value="EVE-like"/>
    <property type="match status" value="1"/>
</dbReference>
<comment type="caution">
    <text evidence="2">The sequence shown here is derived from an EMBL/GenBank/DDBJ whole genome shotgun (WGS) entry which is preliminary data.</text>
</comment>
<dbReference type="InterPro" id="IPR002740">
    <property type="entry name" value="EVE_domain"/>
</dbReference>
<dbReference type="Pfam" id="PF01878">
    <property type="entry name" value="EVE"/>
    <property type="match status" value="1"/>
</dbReference>
<evidence type="ECO:0000313" key="3">
    <source>
        <dbReference type="Proteomes" id="UP000477739"/>
    </source>
</evidence>
<evidence type="ECO:0000259" key="1">
    <source>
        <dbReference type="Pfam" id="PF01878"/>
    </source>
</evidence>